<dbReference type="RefSeq" id="XP_022238804.1">
    <property type="nucleotide sequence ID" value="XM_022383096.1"/>
</dbReference>
<evidence type="ECO:0000313" key="20">
    <source>
        <dbReference type="RefSeq" id="XP_022238804.1"/>
    </source>
</evidence>
<dbReference type="PANTHER" id="PTHR48012:SF10">
    <property type="entry name" value="FI20177P1"/>
    <property type="match status" value="1"/>
</dbReference>
<dbReference type="PROSITE" id="PS00107">
    <property type="entry name" value="PROTEIN_KINASE_ATP"/>
    <property type="match status" value="1"/>
</dbReference>
<evidence type="ECO:0000259" key="18">
    <source>
        <dbReference type="PROSITE" id="PS50011"/>
    </source>
</evidence>
<feature type="region of interest" description="Disordered" evidence="17">
    <location>
        <begin position="287"/>
        <end position="307"/>
    </location>
</feature>
<evidence type="ECO:0000313" key="19">
    <source>
        <dbReference type="Proteomes" id="UP000694941"/>
    </source>
</evidence>
<evidence type="ECO:0000256" key="9">
    <source>
        <dbReference type="ARBA" id="ARBA00022741"/>
    </source>
</evidence>
<dbReference type="InterPro" id="IPR048288">
    <property type="entry name" value="PDCD10_N"/>
</dbReference>
<accession>A0ABM1S599</accession>
<dbReference type="InterPro" id="IPR050629">
    <property type="entry name" value="STE20/SPS1-PAK"/>
</dbReference>
<comment type="subcellular location">
    <subcellularLocation>
        <location evidence="2">Cytoplasm</location>
    </subcellularLocation>
</comment>
<dbReference type="Pfam" id="PF20929">
    <property type="entry name" value="PDCD10_N"/>
    <property type="match status" value="1"/>
</dbReference>
<feature type="domain" description="Protein kinase" evidence="18">
    <location>
        <begin position="17"/>
        <end position="266"/>
    </location>
</feature>
<name>A0ABM1S599_LIMPO</name>
<evidence type="ECO:0000256" key="10">
    <source>
        <dbReference type="ARBA" id="ARBA00022777"/>
    </source>
</evidence>
<comment type="catalytic activity">
    <reaction evidence="14">
        <text>L-seryl-[protein] + ATP = O-phospho-L-seryl-[protein] + ADP + H(+)</text>
        <dbReference type="Rhea" id="RHEA:17989"/>
        <dbReference type="Rhea" id="RHEA-COMP:9863"/>
        <dbReference type="Rhea" id="RHEA-COMP:11604"/>
        <dbReference type="ChEBI" id="CHEBI:15378"/>
        <dbReference type="ChEBI" id="CHEBI:29999"/>
        <dbReference type="ChEBI" id="CHEBI:30616"/>
        <dbReference type="ChEBI" id="CHEBI:83421"/>
        <dbReference type="ChEBI" id="CHEBI:456216"/>
        <dbReference type="EC" id="2.7.11.1"/>
    </reaction>
</comment>
<keyword evidence="5" id="KW-0963">Cytoplasm</keyword>
<keyword evidence="9 15" id="KW-0547">Nucleotide-binding</keyword>
<dbReference type="Gene3D" id="1.10.510.10">
    <property type="entry name" value="Transferase(Phosphotransferase) domain 1"/>
    <property type="match status" value="1"/>
</dbReference>
<feature type="compositionally biased region" description="Acidic residues" evidence="17">
    <location>
        <begin position="291"/>
        <end position="301"/>
    </location>
</feature>
<evidence type="ECO:0000256" key="2">
    <source>
        <dbReference type="ARBA" id="ARBA00004496"/>
    </source>
</evidence>
<dbReference type="EC" id="2.7.11.1" evidence="4"/>
<dbReference type="InterPro" id="IPR000719">
    <property type="entry name" value="Prot_kinase_dom"/>
</dbReference>
<keyword evidence="6" id="KW-0723">Serine/threonine-protein kinase</keyword>
<gene>
    <name evidence="20" type="primary">LOC106457253</name>
</gene>
<evidence type="ECO:0000256" key="14">
    <source>
        <dbReference type="ARBA" id="ARBA00048679"/>
    </source>
</evidence>
<evidence type="ECO:0000256" key="7">
    <source>
        <dbReference type="ARBA" id="ARBA00022679"/>
    </source>
</evidence>
<dbReference type="CDD" id="cd06609">
    <property type="entry name" value="STKc_MST3_like"/>
    <property type="match status" value="1"/>
</dbReference>
<dbReference type="SMART" id="SM00220">
    <property type="entry name" value="S_TKc"/>
    <property type="match status" value="1"/>
</dbReference>
<reference evidence="20" key="1">
    <citation type="submission" date="2025-08" db="UniProtKB">
        <authorList>
            <consortium name="RefSeq"/>
        </authorList>
    </citation>
    <scope>IDENTIFICATION</scope>
    <source>
        <tissue evidence="20">Muscle</tissue>
    </source>
</reference>
<dbReference type="InterPro" id="IPR017441">
    <property type="entry name" value="Protein_kinase_ATP_BS"/>
</dbReference>
<dbReference type="Pfam" id="PF00069">
    <property type="entry name" value="Pkinase"/>
    <property type="match status" value="1"/>
</dbReference>
<keyword evidence="11 15" id="KW-0067">ATP-binding</keyword>
<comment type="similarity">
    <text evidence="3">Belongs to the protein kinase superfamily. STE Ser/Thr protein kinase family. STE20 subfamily.</text>
</comment>
<evidence type="ECO:0000256" key="15">
    <source>
        <dbReference type="PROSITE-ProRule" id="PRU10141"/>
    </source>
</evidence>
<evidence type="ECO:0000256" key="3">
    <source>
        <dbReference type="ARBA" id="ARBA00008874"/>
    </source>
</evidence>
<dbReference type="GeneID" id="106457253"/>
<dbReference type="InterPro" id="IPR046409">
    <property type="entry name" value="PDC10_dimerisation_sf"/>
</dbReference>
<keyword evidence="10" id="KW-0418">Kinase</keyword>
<evidence type="ECO:0000256" key="1">
    <source>
        <dbReference type="ARBA" id="ARBA00001946"/>
    </source>
</evidence>
<dbReference type="InterPro" id="IPR011009">
    <property type="entry name" value="Kinase-like_dom_sf"/>
</dbReference>
<proteinExistence type="inferred from homology"/>
<evidence type="ECO:0000256" key="8">
    <source>
        <dbReference type="ARBA" id="ARBA00022723"/>
    </source>
</evidence>
<evidence type="ECO:0000256" key="12">
    <source>
        <dbReference type="ARBA" id="ARBA00022842"/>
    </source>
</evidence>
<protein>
    <recommendedName>
        <fullName evidence="4">non-specific serine/threonine protein kinase</fullName>
        <ecNumber evidence="4">2.7.11.1</ecNumber>
    </recommendedName>
</protein>
<keyword evidence="19" id="KW-1185">Reference proteome</keyword>
<evidence type="ECO:0000256" key="11">
    <source>
        <dbReference type="ARBA" id="ARBA00022840"/>
    </source>
</evidence>
<dbReference type="SUPFAM" id="SSF56112">
    <property type="entry name" value="Protein kinase-like (PK-like)"/>
    <property type="match status" value="1"/>
</dbReference>
<sequence length="529" mass="59582">MWNPGVSFEDLDPENIFTKHEQIGKGNFGEVFKGIEKRTQQVLALKIIDLEEAEDDIEDIQQEITVLSQCDSAFVTKYYGSYIKDTKLWIVMEYLGGGSAHDLMKAGDFDEEHICIILREVLKGLDYLHTEHKLHRDIKAANILLSEEGDVKLADFGVAGQLTNTLKRRSLVGTPFWMAPEVIKQSAYDSKADIWSLGITAIELAKGAPPNSEHHPMKALFLIPKNNPPQLTGNFSKLFKDFVEACLNKDPKNRPTAKELLRYPFIRKAKRNTYLVDLIERYKKWKMSGGEQEDNESETSESEGRSIHTCESWQWDLGTVKQSDHSFRQMEAPSKHHQNGTVSELVDDPSASPSRLKFKKGISREFTKQNLSSNSKIPNETFIRNNVDTGVINNSASSEDKGGLYINSDKGLEIKSGLSNKIINNEKTDAKVVSRTSSSLKKSLSFKKPSCLSTVIRPLISELHEKYHASGKTQDDELLNAVEELHGAFDLAERSHPGFSDMFVSELICHLQPSVSSHTIHETMEKLTR</sequence>
<evidence type="ECO:0000256" key="4">
    <source>
        <dbReference type="ARBA" id="ARBA00012513"/>
    </source>
</evidence>
<organism evidence="19 20">
    <name type="scientific">Limulus polyphemus</name>
    <name type="common">Atlantic horseshoe crab</name>
    <dbReference type="NCBI Taxonomy" id="6850"/>
    <lineage>
        <taxon>Eukaryota</taxon>
        <taxon>Metazoa</taxon>
        <taxon>Ecdysozoa</taxon>
        <taxon>Arthropoda</taxon>
        <taxon>Chelicerata</taxon>
        <taxon>Merostomata</taxon>
        <taxon>Xiphosura</taxon>
        <taxon>Limulidae</taxon>
        <taxon>Limulus</taxon>
    </lineage>
</organism>
<evidence type="ECO:0000256" key="16">
    <source>
        <dbReference type="SAM" id="Coils"/>
    </source>
</evidence>
<feature type="coiled-coil region" evidence="16">
    <location>
        <begin position="43"/>
        <end position="70"/>
    </location>
</feature>
<keyword evidence="7" id="KW-0808">Transferase</keyword>
<keyword evidence="8" id="KW-0479">Metal-binding</keyword>
<feature type="region of interest" description="Disordered" evidence="17">
    <location>
        <begin position="324"/>
        <end position="354"/>
    </location>
</feature>
<keyword evidence="16" id="KW-0175">Coiled coil</keyword>
<evidence type="ECO:0000256" key="17">
    <source>
        <dbReference type="SAM" id="MobiDB-lite"/>
    </source>
</evidence>
<dbReference type="PANTHER" id="PTHR48012">
    <property type="entry name" value="STERILE20-LIKE KINASE, ISOFORM B-RELATED"/>
    <property type="match status" value="1"/>
</dbReference>
<keyword evidence="12" id="KW-0460">Magnesium</keyword>
<dbReference type="Gene3D" id="1.10.12.70">
    <property type="match status" value="1"/>
</dbReference>
<evidence type="ECO:0000256" key="13">
    <source>
        <dbReference type="ARBA" id="ARBA00047899"/>
    </source>
</evidence>
<feature type="binding site" evidence="15">
    <location>
        <position position="46"/>
    </location>
    <ligand>
        <name>ATP</name>
        <dbReference type="ChEBI" id="CHEBI:30616"/>
    </ligand>
</feature>
<comment type="cofactor">
    <cofactor evidence="1">
        <name>Mg(2+)</name>
        <dbReference type="ChEBI" id="CHEBI:18420"/>
    </cofactor>
</comment>
<dbReference type="Gene3D" id="3.30.200.20">
    <property type="entry name" value="Phosphorylase Kinase, domain 1"/>
    <property type="match status" value="1"/>
</dbReference>
<evidence type="ECO:0000256" key="5">
    <source>
        <dbReference type="ARBA" id="ARBA00022490"/>
    </source>
</evidence>
<dbReference type="PROSITE" id="PS50011">
    <property type="entry name" value="PROTEIN_KINASE_DOM"/>
    <property type="match status" value="1"/>
</dbReference>
<comment type="catalytic activity">
    <reaction evidence="13">
        <text>L-threonyl-[protein] + ATP = O-phospho-L-threonyl-[protein] + ADP + H(+)</text>
        <dbReference type="Rhea" id="RHEA:46608"/>
        <dbReference type="Rhea" id="RHEA-COMP:11060"/>
        <dbReference type="Rhea" id="RHEA-COMP:11605"/>
        <dbReference type="ChEBI" id="CHEBI:15378"/>
        <dbReference type="ChEBI" id="CHEBI:30013"/>
        <dbReference type="ChEBI" id="CHEBI:30616"/>
        <dbReference type="ChEBI" id="CHEBI:61977"/>
        <dbReference type="ChEBI" id="CHEBI:456216"/>
        <dbReference type="EC" id="2.7.11.1"/>
    </reaction>
</comment>
<evidence type="ECO:0000256" key="6">
    <source>
        <dbReference type="ARBA" id="ARBA00022527"/>
    </source>
</evidence>
<dbReference type="Proteomes" id="UP000694941">
    <property type="component" value="Unplaced"/>
</dbReference>